<name>A0A139NWU8_STROR</name>
<comment type="caution">
    <text evidence="3">The sequence shown here is derived from an EMBL/GenBank/DDBJ whole genome shotgun (WGS) entry which is preliminary data.</text>
</comment>
<dbReference type="CDD" id="cd00093">
    <property type="entry name" value="HTH_XRE"/>
    <property type="match status" value="1"/>
</dbReference>
<dbReference type="InterPro" id="IPR001387">
    <property type="entry name" value="Cro/C1-type_HTH"/>
</dbReference>
<dbReference type="Pfam" id="PF01381">
    <property type="entry name" value="HTH_3"/>
    <property type="match status" value="1"/>
</dbReference>
<evidence type="ECO:0000259" key="2">
    <source>
        <dbReference type="PROSITE" id="PS50943"/>
    </source>
</evidence>
<evidence type="ECO:0000313" key="4">
    <source>
        <dbReference type="Proteomes" id="UP000070678"/>
    </source>
</evidence>
<dbReference type="RefSeq" id="WP_061416000.1">
    <property type="nucleotide sequence ID" value="NZ_KQ969522.1"/>
</dbReference>
<protein>
    <recommendedName>
        <fullName evidence="2">HTH cro/C1-type domain-containing protein</fullName>
    </recommendedName>
</protein>
<dbReference type="SMART" id="SM00530">
    <property type="entry name" value="HTH_XRE"/>
    <property type="match status" value="1"/>
</dbReference>
<dbReference type="EMBL" id="LQNX01000066">
    <property type="protein sequence ID" value="KXT80343.1"/>
    <property type="molecule type" value="Genomic_DNA"/>
</dbReference>
<feature type="domain" description="HTH cro/C1-type" evidence="2">
    <location>
        <begin position="9"/>
        <end position="63"/>
    </location>
</feature>
<dbReference type="PANTHER" id="PTHR46558">
    <property type="entry name" value="TRACRIPTIONAL REGULATORY PROTEIN-RELATED-RELATED"/>
    <property type="match status" value="1"/>
</dbReference>
<organism evidence="3 4">
    <name type="scientific">Streptococcus oralis</name>
    <dbReference type="NCBI Taxonomy" id="1303"/>
    <lineage>
        <taxon>Bacteria</taxon>
        <taxon>Bacillati</taxon>
        <taxon>Bacillota</taxon>
        <taxon>Bacilli</taxon>
        <taxon>Lactobacillales</taxon>
        <taxon>Streptococcaceae</taxon>
        <taxon>Streptococcus</taxon>
    </lineage>
</organism>
<evidence type="ECO:0000313" key="3">
    <source>
        <dbReference type="EMBL" id="KXT80343.1"/>
    </source>
</evidence>
<evidence type="ECO:0000256" key="1">
    <source>
        <dbReference type="ARBA" id="ARBA00023125"/>
    </source>
</evidence>
<dbReference type="InterPro" id="IPR010982">
    <property type="entry name" value="Lambda_DNA-bd_dom_sf"/>
</dbReference>
<dbReference type="Proteomes" id="UP000070678">
    <property type="component" value="Unassembled WGS sequence"/>
</dbReference>
<dbReference type="Gene3D" id="1.10.260.40">
    <property type="entry name" value="lambda repressor-like DNA-binding domains"/>
    <property type="match status" value="1"/>
</dbReference>
<sequence>MRKQTQNRIRELRKKARLSQQTLADQIGVFRNTISNWETGYSQISLENAKKVAEYFGVTIDYLLGSESDQT</sequence>
<dbReference type="SUPFAM" id="SSF47413">
    <property type="entry name" value="lambda repressor-like DNA-binding domains"/>
    <property type="match status" value="1"/>
</dbReference>
<proteinExistence type="predicted"/>
<gene>
    <name evidence="3" type="ORF">SORDD15_01435</name>
</gene>
<keyword evidence="1" id="KW-0238">DNA-binding</keyword>
<dbReference type="AlphaFoldDB" id="A0A139NWU8"/>
<dbReference type="OrthoDB" id="2236632at2"/>
<accession>A0A139NWU8</accession>
<dbReference type="PATRIC" id="fig|1303.78.peg.1513"/>
<dbReference type="PANTHER" id="PTHR46558:SF11">
    <property type="entry name" value="HTH-TYPE TRANSCRIPTIONAL REGULATOR XRE"/>
    <property type="match status" value="1"/>
</dbReference>
<dbReference type="GO" id="GO:0003677">
    <property type="term" value="F:DNA binding"/>
    <property type="evidence" value="ECO:0007669"/>
    <property type="project" value="UniProtKB-KW"/>
</dbReference>
<dbReference type="PROSITE" id="PS50943">
    <property type="entry name" value="HTH_CROC1"/>
    <property type="match status" value="1"/>
</dbReference>
<reference evidence="3 4" key="1">
    <citation type="submission" date="2016-01" db="EMBL/GenBank/DDBJ databases">
        <title>Highly variable Streptococcus oralis are common among viridans streptococci isolated from primates.</title>
        <authorList>
            <person name="Denapaite D."/>
            <person name="Rieger M."/>
            <person name="Koendgen S."/>
            <person name="Brueckner R."/>
            <person name="Ochigava I."/>
            <person name="Kappeler P."/>
            <person name="Maetz-Rensing K."/>
            <person name="Leendertz F."/>
            <person name="Hakenbeck R."/>
        </authorList>
    </citation>
    <scope>NUCLEOTIDE SEQUENCE [LARGE SCALE GENOMIC DNA]</scope>
    <source>
        <strain evidence="3 4">DD15</strain>
    </source>
</reference>